<dbReference type="Pfam" id="PF08652">
    <property type="entry name" value="RAI1"/>
    <property type="match status" value="2"/>
</dbReference>
<evidence type="ECO:0000256" key="2">
    <source>
        <dbReference type="ARBA" id="ARBA00006562"/>
    </source>
</evidence>
<evidence type="ECO:0000259" key="8">
    <source>
        <dbReference type="Pfam" id="PF08652"/>
    </source>
</evidence>
<feature type="domain" description="RAI1-like" evidence="8">
    <location>
        <begin position="69"/>
        <end position="153"/>
    </location>
</feature>
<feature type="compositionally biased region" description="Polar residues" evidence="7">
    <location>
        <begin position="42"/>
        <end position="57"/>
    </location>
</feature>
<dbReference type="GO" id="GO:0034353">
    <property type="term" value="F:mRNA 5'-diphosphatase activity"/>
    <property type="evidence" value="ECO:0007669"/>
    <property type="project" value="TreeGrafter"/>
</dbReference>
<dbReference type="AlphaFoldDB" id="A0A9P7FX99"/>
<comment type="catalytic activity">
    <reaction evidence="3">
        <text>a 5'-end (N(7)-methyl 5'-triphosphoguanosine)-ribonucleoside-ribonucleotide in mRNA + H2O = a (N(7)-methyl 5'-triphosphoguanosine)-nucleoside + a 5'-end phospho-ribonucleoside in mRNA + H(+)</text>
        <dbReference type="Rhea" id="RHEA:66928"/>
        <dbReference type="Rhea" id="RHEA-COMP:15692"/>
        <dbReference type="Rhea" id="RHEA-COMP:17313"/>
        <dbReference type="ChEBI" id="CHEBI:15377"/>
        <dbReference type="ChEBI" id="CHEBI:15378"/>
        <dbReference type="ChEBI" id="CHEBI:138282"/>
        <dbReference type="ChEBI" id="CHEBI:172876"/>
        <dbReference type="ChEBI" id="CHEBI:172877"/>
    </reaction>
    <physiologicalReaction direction="left-to-right" evidence="3">
        <dbReference type="Rhea" id="RHEA:66929"/>
    </physiologicalReaction>
</comment>
<dbReference type="GO" id="GO:0003723">
    <property type="term" value="F:RNA binding"/>
    <property type="evidence" value="ECO:0007669"/>
    <property type="project" value="UniProtKB-KW"/>
</dbReference>
<keyword evidence="6" id="KW-0378">Hydrolase</keyword>
<keyword evidence="10" id="KW-1185">Reference proteome</keyword>
<comment type="catalytic activity">
    <reaction evidence="4">
        <text>a 5'-end triphospho-ribonucleoside in mRNA + H2O = a 5'-end phospho-ribonucleoside in mRNA + diphosphate + H(+)</text>
        <dbReference type="Rhea" id="RHEA:78683"/>
        <dbReference type="Rhea" id="RHEA-COMP:15692"/>
        <dbReference type="Rhea" id="RHEA-COMP:17164"/>
        <dbReference type="ChEBI" id="CHEBI:15377"/>
        <dbReference type="ChEBI" id="CHEBI:15378"/>
        <dbReference type="ChEBI" id="CHEBI:33019"/>
        <dbReference type="ChEBI" id="CHEBI:138282"/>
        <dbReference type="ChEBI" id="CHEBI:167618"/>
    </reaction>
    <physiologicalReaction direction="left-to-right" evidence="4">
        <dbReference type="Rhea" id="RHEA:78684"/>
    </physiologicalReaction>
</comment>
<reference evidence="9" key="1">
    <citation type="submission" date="2021-02" db="EMBL/GenBank/DDBJ databases">
        <authorList>
            <person name="Nieuwenhuis M."/>
            <person name="Van De Peppel L.J.J."/>
        </authorList>
    </citation>
    <scope>NUCLEOTIDE SEQUENCE</scope>
    <source>
        <strain evidence="9">D49</strain>
    </source>
</reference>
<sequence length="460" mass="51855">MSKRSLSSYTNDGDGHGTDAHSTGESSQPPRRPRLDYDDSAITPSSSTRAQTLTFPNISKPASKPTPFQQPTQILSFSYTPSRTLEFSDSALRYFVEPPLGANLGYGYEQWIRKPDERGRIDGLLQAFSKAKGLPGVALHDVGVVAWRGVMTRYADSSQVYDALADALFDRVRILTSPYEEREGWDLNVMFVNGTMYFEEHLSEERLKEKNEMEPRHRLQTYYGYAFESYCTSETPNRKASTRPGDPIGWGGDVDTNVQWCSVVRTKLGNTRLLIGGEVDCVRGKHTHQTDTFVELKTSLVIRGRHDESKFENHSFSEFPWEIVVGFRTPAGVVTTTQSFKTIEIPRLVRGKPGAWDPLICLEWGNTFLTFLKDVVSRRAIPDAAVWRVKFRPREGVSVEVLDATGVEDVQGGEDRTGFLPTWYWDELHAKRSVEETPLALDREDKATPPSMVVNAGWQI</sequence>
<accession>A0A9P7FX99</accession>
<keyword evidence="6" id="KW-0479">Metal-binding</keyword>
<proteinExistence type="inferred from homology"/>
<name>A0A9P7FX99_9AGAR</name>
<comment type="caution">
    <text evidence="9">The sequence shown here is derived from an EMBL/GenBank/DDBJ whole genome shotgun (WGS) entry which is preliminary data.</text>
</comment>
<dbReference type="GO" id="GO:0000166">
    <property type="term" value="F:nucleotide binding"/>
    <property type="evidence" value="ECO:0007669"/>
    <property type="project" value="UniProtKB-KW"/>
</dbReference>
<feature type="domain" description="RAI1-like" evidence="8">
    <location>
        <begin position="173"/>
        <end position="425"/>
    </location>
</feature>
<protein>
    <recommendedName>
        <fullName evidence="6">Decapping nuclease</fullName>
        <ecNumber evidence="6">3.6.1.-</ecNumber>
    </recommendedName>
</protein>
<dbReference type="EC" id="3.6.1.-" evidence="6"/>
<dbReference type="EMBL" id="JABCKI010005875">
    <property type="protein sequence ID" value="KAG5636955.1"/>
    <property type="molecule type" value="Genomic_DNA"/>
</dbReference>
<dbReference type="GO" id="GO:0005829">
    <property type="term" value="C:cytosol"/>
    <property type="evidence" value="ECO:0007669"/>
    <property type="project" value="TreeGrafter"/>
</dbReference>
<dbReference type="GO" id="GO:0004518">
    <property type="term" value="F:nuclease activity"/>
    <property type="evidence" value="ECO:0007669"/>
    <property type="project" value="UniProtKB-KW"/>
</dbReference>
<comment type="catalytic activity">
    <reaction evidence="5">
        <text>a 5'-end NAD(+)-phospho-ribonucleoside in mRNA + H2O = a 5'-end phospho-ribonucleoside in mRNA + NAD(+) + H(+)</text>
        <dbReference type="Rhea" id="RHEA:60880"/>
        <dbReference type="Rhea" id="RHEA-COMP:15692"/>
        <dbReference type="Rhea" id="RHEA-COMP:15698"/>
        <dbReference type="ChEBI" id="CHEBI:15377"/>
        <dbReference type="ChEBI" id="CHEBI:15378"/>
        <dbReference type="ChEBI" id="CHEBI:57540"/>
        <dbReference type="ChEBI" id="CHEBI:138282"/>
        <dbReference type="ChEBI" id="CHEBI:144029"/>
    </reaction>
    <physiologicalReaction direction="left-to-right" evidence="5">
        <dbReference type="Rhea" id="RHEA:60881"/>
    </physiologicalReaction>
</comment>
<feature type="compositionally biased region" description="Polar residues" evidence="7">
    <location>
        <begin position="1"/>
        <end position="11"/>
    </location>
</feature>
<evidence type="ECO:0000256" key="1">
    <source>
        <dbReference type="ARBA" id="ARBA00001968"/>
    </source>
</evidence>
<dbReference type="GO" id="GO:0005634">
    <property type="term" value="C:nucleus"/>
    <property type="evidence" value="ECO:0007669"/>
    <property type="project" value="UniProtKB-SubCell"/>
</dbReference>
<evidence type="ECO:0000313" key="10">
    <source>
        <dbReference type="Proteomes" id="UP000717328"/>
    </source>
</evidence>
<keyword evidence="6" id="KW-0540">Nuclease</keyword>
<keyword evidence="6" id="KW-0539">Nucleus</keyword>
<dbReference type="GO" id="GO:0000956">
    <property type="term" value="P:nuclear-transcribed mRNA catabolic process"/>
    <property type="evidence" value="ECO:0007669"/>
    <property type="project" value="TreeGrafter"/>
</dbReference>
<keyword evidence="6" id="KW-0694">RNA-binding</keyword>
<evidence type="ECO:0000313" key="9">
    <source>
        <dbReference type="EMBL" id="KAG5636955.1"/>
    </source>
</evidence>
<evidence type="ECO:0000256" key="5">
    <source>
        <dbReference type="ARBA" id="ARBA00048124"/>
    </source>
</evidence>
<evidence type="ECO:0000256" key="6">
    <source>
        <dbReference type="RuleBase" id="RU367113"/>
    </source>
</evidence>
<dbReference type="InterPro" id="IPR039039">
    <property type="entry name" value="RAI1-like_fam"/>
</dbReference>
<dbReference type="GO" id="GO:0110155">
    <property type="term" value="P:NAD-cap decapping"/>
    <property type="evidence" value="ECO:0007669"/>
    <property type="project" value="TreeGrafter"/>
</dbReference>
<dbReference type="PANTHER" id="PTHR12395:SF9">
    <property type="entry name" value="DECAPPING AND EXORIBONUCLEASE PROTEIN"/>
    <property type="match status" value="1"/>
</dbReference>
<organism evidence="9 10">
    <name type="scientific">Sphagnurus paluster</name>
    <dbReference type="NCBI Taxonomy" id="117069"/>
    <lineage>
        <taxon>Eukaryota</taxon>
        <taxon>Fungi</taxon>
        <taxon>Dikarya</taxon>
        <taxon>Basidiomycota</taxon>
        <taxon>Agaricomycotina</taxon>
        <taxon>Agaricomycetes</taxon>
        <taxon>Agaricomycetidae</taxon>
        <taxon>Agaricales</taxon>
        <taxon>Tricholomatineae</taxon>
        <taxon>Lyophyllaceae</taxon>
        <taxon>Sphagnurus</taxon>
    </lineage>
</organism>
<evidence type="ECO:0000256" key="4">
    <source>
        <dbReference type="ARBA" id="ARBA00044692"/>
    </source>
</evidence>
<evidence type="ECO:0000256" key="3">
    <source>
        <dbReference type="ARBA" id="ARBA00044676"/>
    </source>
</evidence>
<evidence type="ECO:0000256" key="7">
    <source>
        <dbReference type="SAM" id="MobiDB-lite"/>
    </source>
</evidence>
<comment type="subcellular location">
    <subcellularLocation>
        <location evidence="6">Nucleus</location>
    </subcellularLocation>
</comment>
<feature type="compositionally biased region" description="Polar residues" evidence="7">
    <location>
        <begin position="20"/>
        <end position="29"/>
    </location>
</feature>
<dbReference type="PANTHER" id="PTHR12395">
    <property type="entry name" value="DOM-3 RELATED"/>
    <property type="match status" value="1"/>
</dbReference>
<comment type="similarity">
    <text evidence="2 6">Belongs to the DXO/Dom3Z family.</text>
</comment>
<feature type="region of interest" description="Disordered" evidence="7">
    <location>
        <begin position="1"/>
        <end position="72"/>
    </location>
</feature>
<keyword evidence="6" id="KW-0547">Nucleotide-binding</keyword>
<gene>
    <name evidence="9" type="ORF">H0H81_006303</name>
</gene>
<dbReference type="Proteomes" id="UP000717328">
    <property type="component" value="Unassembled WGS sequence"/>
</dbReference>
<comment type="function">
    <text evidence="6">Decapping enzyme for NAD-capped RNAs: specifically hydrolyzes the nicotinamide adenine dinucleotide (NAD) cap from a subset of RNAs by removing the entire NAD moiety from the 5'-end of an NAD-capped RNA.</text>
</comment>
<reference evidence="9" key="2">
    <citation type="submission" date="2021-10" db="EMBL/GenBank/DDBJ databases">
        <title>Phylogenomics reveals ancestral predisposition of the termite-cultivated fungus Termitomyces towards a domesticated lifestyle.</title>
        <authorList>
            <person name="Auxier B."/>
            <person name="Grum-Grzhimaylo A."/>
            <person name="Cardenas M.E."/>
            <person name="Lodge J.D."/>
            <person name="Laessoe T."/>
            <person name="Pedersen O."/>
            <person name="Smith M.E."/>
            <person name="Kuyper T.W."/>
            <person name="Franco-Molano E.A."/>
            <person name="Baroni T.J."/>
            <person name="Aanen D.K."/>
        </authorList>
    </citation>
    <scope>NUCLEOTIDE SEQUENCE</scope>
    <source>
        <strain evidence="9">D49</strain>
    </source>
</reference>
<dbReference type="InterPro" id="IPR013961">
    <property type="entry name" value="RAI1"/>
</dbReference>
<dbReference type="OrthoDB" id="5853397at2759"/>
<comment type="cofactor">
    <cofactor evidence="1 6">
        <name>a divalent metal cation</name>
        <dbReference type="ChEBI" id="CHEBI:60240"/>
    </cofactor>
</comment>
<dbReference type="GO" id="GO:0046872">
    <property type="term" value="F:metal ion binding"/>
    <property type="evidence" value="ECO:0007669"/>
    <property type="project" value="UniProtKB-KW"/>
</dbReference>